<dbReference type="PANTHER" id="PTHR42879">
    <property type="entry name" value="3-OXOACYL-(ACYL-CARRIER-PROTEIN) REDUCTASE"/>
    <property type="match status" value="1"/>
</dbReference>
<accession>A0A1B7LGP9</accession>
<comment type="similarity">
    <text evidence="1">Belongs to the short-chain dehydrogenases/reductases (SDR) family.</text>
</comment>
<dbReference type="PRINTS" id="PR00081">
    <property type="entry name" value="GDHRDH"/>
</dbReference>
<keyword evidence="3" id="KW-0753">Steroid metabolism</keyword>
<dbReference type="EMBL" id="LYVF01000069">
    <property type="protein sequence ID" value="OAT85277.1"/>
    <property type="molecule type" value="Genomic_DNA"/>
</dbReference>
<feature type="domain" description="Ketoreductase" evidence="4">
    <location>
        <begin position="6"/>
        <end position="188"/>
    </location>
</feature>
<dbReference type="OrthoDB" id="9803333at2"/>
<dbReference type="Gene3D" id="3.40.50.720">
    <property type="entry name" value="NAD(P)-binding Rossmann-like Domain"/>
    <property type="match status" value="1"/>
</dbReference>
<reference evidence="5 6" key="1">
    <citation type="submission" date="2016-04" db="EMBL/GenBank/DDBJ databases">
        <authorList>
            <person name="Evans L.H."/>
            <person name="Alamgir A."/>
            <person name="Owens N."/>
            <person name="Weber N.D."/>
            <person name="Virtaneva K."/>
            <person name="Barbian K."/>
            <person name="Babar A."/>
            <person name="Rosenke K."/>
        </authorList>
    </citation>
    <scope>NUCLEOTIDE SEQUENCE [LARGE SCALE GENOMIC DNA]</scope>
    <source>
        <strain evidence="5 6">LMa1</strain>
    </source>
</reference>
<dbReference type="SMART" id="SM00822">
    <property type="entry name" value="PKS_KR"/>
    <property type="match status" value="1"/>
</dbReference>
<dbReference type="NCBIfam" id="NF005559">
    <property type="entry name" value="PRK07231.1"/>
    <property type="match status" value="1"/>
</dbReference>
<organism evidence="5 6">
    <name type="scientific">Desulfotomaculum copahuensis</name>
    <dbReference type="NCBI Taxonomy" id="1838280"/>
    <lineage>
        <taxon>Bacteria</taxon>
        <taxon>Bacillati</taxon>
        <taxon>Bacillota</taxon>
        <taxon>Clostridia</taxon>
        <taxon>Eubacteriales</taxon>
        <taxon>Desulfotomaculaceae</taxon>
        <taxon>Desulfotomaculum</taxon>
    </lineage>
</organism>
<dbReference type="InterPro" id="IPR057326">
    <property type="entry name" value="KR_dom"/>
</dbReference>
<protein>
    <submittedName>
        <fullName evidence="5">3-oxoacyl-[acyl-carrier-protein] reductase</fullName>
    </submittedName>
</protein>
<evidence type="ECO:0000313" key="6">
    <source>
        <dbReference type="Proteomes" id="UP000078532"/>
    </source>
</evidence>
<dbReference type="PROSITE" id="PS00061">
    <property type="entry name" value="ADH_SHORT"/>
    <property type="match status" value="1"/>
</dbReference>
<dbReference type="FunFam" id="3.40.50.720:FF:000084">
    <property type="entry name" value="Short-chain dehydrogenase reductase"/>
    <property type="match status" value="1"/>
</dbReference>
<keyword evidence="3" id="KW-0443">Lipid metabolism</keyword>
<keyword evidence="6" id="KW-1185">Reference proteome</keyword>
<dbReference type="PRINTS" id="PR00080">
    <property type="entry name" value="SDRFAMILY"/>
</dbReference>
<keyword evidence="2" id="KW-0560">Oxidoreductase</keyword>
<evidence type="ECO:0000256" key="1">
    <source>
        <dbReference type="ARBA" id="ARBA00006484"/>
    </source>
</evidence>
<dbReference type="InterPro" id="IPR050259">
    <property type="entry name" value="SDR"/>
</dbReference>
<evidence type="ECO:0000256" key="2">
    <source>
        <dbReference type="ARBA" id="ARBA00023002"/>
    </source>
</evidence>
<evidence type="ECO:0000256" key="3">
    <source>
        <dbReference type="ARBA" id="ARBA00023221"/>
    </source>
</evidence>
<dbReference type="PANTHER" id="PTHR42879:SF2">
    <property type="entry name" value="3-OXOACYL-[ACYL-CARRIER-PROTEIN] REDUCTASE FABG"/>
    <property type="match status" value="1"/>
</dbReference>
<dbReference type="AlphaFoldDB" id="A0A1B7LGP9"/>
<dbReference type="InterPro" id="IPR002347">
    <property type="entry name" value="SDR_fam"/>
</dbReference>
<gene>
    <name evidence="5" type="ORF">A6M21_06980</name>
</gene>
<dbReference type="Proteomes" id="UP000078532">
    <property type="component" value="Unassembled WGS sequence"/>
</dbReference>
<dbReference type="RefSeq" id="WP_066667042.1">
    <property type="nucleotide sequence ID" value="NZ_LYVF01000069.1"/>
</dbReference>
<dbReference type="InterPro" id="IPR020904">
    <property type="entry name" value="Sc_DH/Rdtase_CS"/>
</dbReference>
<comment type="caution">
    <text evidence="5">The sequence shown here is derived from an EMBL/GenBank/DDBJ whole genome shotgun (WGS) entry which is preliminary data.</text>
</comment>
<dbReference type="GO" id="GO:0016491">
    <property type="term" value="F:oxidoreductase activity"/>
    <property type="evidence" value="ECO:0007669"/>
    <property type="project" value="UniProtKB-KW"/>
</dbReference>
<proteinExistence type="inferred from homology"/>
<evidence type="ECO:0000313" key="5">
    <source>
        <dbReference type="EMBL" id="OAT85277.1"/>
    </source>
</evidence>
<dbReference type="STRING" id="1838280.A6M21_06980"/>
<dbReference type="InterPro" id="IPR036291">
    <property type="entry name" value="NAD(P)-bd_dom_sf"/>
</dbReference>
<dbReference type="SUPFAM" id="SSF51735">
    <property type="entry name" value="NAD(P)-binding Rossmann-fold domains"/>
    <property type="match status" value="1"/>
</dbReference>
<evidence type="ECO:0000259" key="4">
    <source>
        <dbReference type="SMART" id="SM00822"/>
    </source>
</evidence>
<dbReference type="GO" id="GO:0008206">
    <property type="term" value="P:bile acid metabolic process"/>
    <property type="evidence" value="ECO:0007669"/>
    <property type="project" value="UniProtKB-ARBA"/>
</dbReference>
<dbReference type="Pfam" id="PF13561">
    <property type="entry name" value="adh_short_C2"/>
    <property type="match status" value="1"/>
</dbReference>
<sequence length="248" mass="26732">MRLQGKVAVVTGARQGIGQAAALALAGEGADLVLASRNIGTGDAVVRDIQQMGRRVLVRRMDVGRRQEVQQLFADTLETFGRVDVLFNNAGVSLPAMLWKMTEEQWDEVIRVNLTGTFFCLQAAAKPMMEQKSGSIINVTSSAGLLGTIGQVNYTAAKGGVHALTKSAAKELARYNVRVNTIAPMAETEMTRTIATDPRFRDKYLERIPLGRFARPEEIGPAVVFLAAGDSAYITGQTICVDGGMVML</sequence>
<name>A0A1B7LGP9_9FIRM</name>